<dbReference type="InterPro" id="IPR054288">
    <property type="entry name" value="DUF7024"/>
</dbReference>
<accession>A0A450VT74</accession>
<protein>
    <recommendedName>
        <fullName evidence="1">DUF7024 domain-containing protein</fullName>
    </recommendedName>
</protein>
<gene>
    <name evidence="2" type="ORF">BECKLPF1236A_GA0070988_1001214</name>
    <name evidence="3" type="ORF">BECKLPF1236C_GA0070990_1002510</name>
</gene>
<dbReference type="EMBL" id="CAADFP010000025">
    <property type="protein sequence ID" value="VFK25766.1"/>
    <property type="molecule type" value="Genomic_DNA"/>
</dbReference>
<dbReference type="EMBL" id="CAADFM010000012">
    <property type="protein sequence ID" value="VFK07994.1"/>
    <property type="molecule type" value="Genomic_DNA"/>
</dbReference>
<proteinExistence type="predicted"/>
<evidence type="ECO:0000313" key="2">
    <source>
        <dbReference type="EMBL" id="VFK07994.1"/>
    </source>
</evidence>
<dbReference type="AlphaFoldDB" id="A0A450VT74"/>
<feature type="domain" description="DUF7024" evidence="1">
    <location>
        <begin position="103"/>
        <end position="151"/>
    </location>
</feature>
<sequence>MKGREDDLFYRALAQEPIEKQLDVIRQLGFAGIYVDRRGFEDNAEALIGHLTAKLNGPPTLTRGDGEVVFFKLEPTGQVDLGGLNHLEIMRKAGYYADRLGARYPATFTDGIDFTRPDWPEFVRNATGLSHYEPWGRWSNANLAPTVKFDFFLSTSTATIYTRINCAVIRSER</sequence>
<organism evidence="2">
    <name type="scientific">Candidatus Kentrum sp. LPFa</name>
    <dbReference type="NCBI Taxonomy" id="2126335"/>
    <lineage>
        <taxon>Bacteria</taxon>
        <taxon>Pseudomonadati</taxon>
        <taxon>Pseudomonadota</taxon>
        <taxon>Gammaproteobacteria</taxon>
        <taxon>Candidatus Kentrum</taxon>
    </lineage>
</organism>
<evidence type="ECO:0000259" key="1">
    <source>
        <dbReference type="Pfam" id="PF22895"/>
    </source>
</evidence>
<reference evidence="2" key="1">
    <citation type="submission" date="2019-02" db="EMBL/GenBank/DDBJ databases">
        <authorList>
            <person name="Gruber-Vodicka R. H."/>
            <person name="Seah K. B. B."/>
        </authorList>
    </citation>
    <scope>NUCLEOTIDE SEQUENCE</scope>
    <source>
        <strain evidence="2">BECK_S312</strain>
        <strain evidence="3">BECK_S426</strain>
    </source>
</reference>
<dbReference type="Pfam" id="PF22895">
    <property type="entry name" value="DUF7024"/>
    <property type="match status" value="1"/>
</dbReference>
<name>A0A450VT74_9GAMM</name>
<evidence type="ECO:0000313" key="3">
    <source>
        <dbReference type="EMBL" id="VFK25766.1"/>
    </source>
</evidence>